<feature type="domain" description="S1 motif" evidence="4">
    <location>
        <begin position="207"/>
        <end position="251"/>
    </location>
</feature>
<dbReference type="Gene3D" id="2.40.50.140">
    <property type="entry name" value="Nucleic acid-binding proteins"/>
    <property type="match status" value="1"/>
</dbReference>
<feature type="compositionally biased region" description="Basic and acidic residues" evidence="3">
    <location>
        <begin position="11"/>
        <end position="33"/>
    </location>
</feature>
<evidence type="ECO:0000256" key="3">
    <source>
        <dbReference type="SAM" id="MobiDB-lite"/>
    </source>
</evidence>
<dbReference type="EMBL" id="VEPZ02001601">
    <property type="protein sequence ID" value="KAE8666126.1"/>
    <property type="molecule type" value="Genomic_DNA"/>
</dbReference>
<evidence type="ECO:0000259" key="4">
    <source>
        <dbReference type="PROSITE" id="PS50126"/>
    </source>
</evidence>
<dbReference type="InterPro" id="IPR012340">
    <property type="entry name" value="NA-bd_OB-fold"/>
</dbReference>
<dbReference type="InterPro" id="IPR045209">
    <property type="entry name" value="Rrp5"/>
</dbReference>
<dbReference type="Pfam" id="PF00575">
    <property type="entry name" value="S1"/>
    <property type="match status" value="1"/>
</dbReference>
<dbReference type="Proteomes" id="UP000436088">
    <property type="component" value="Unassembled WGS sequence"/>
</dbReference>
<comment type="caution">
    <text evidence="5">The sequence shown here is derived from an EMBL/GenBank/DDBJ whole genome shotgun (WGS) entry which is preliminary data.</text>
</comment>
<sequence length="574" mass="65402">MAGSSKKFQKQKPDLGKPKFNKESKKQFKTRKDSNGAVKYEAVALQLEDDVPDFPREDLALNKNKRKKPQKKSQVMLDDLGSLFGDGITGNLPRYANKITMKNISPGMKLWGVVAEVNEKDLVIGLPGDFLKNMFYPGQLVSFIVLQLDDDKKETGKRKIWLSLRLSLLHKGFTTDDHGYILHFGLSSFMGFLSKDDHAGSKDIEVGLCHVSELSDDHIENIQTKYAAGEKVKAKILKLDGQKHRISLGMKNSYFTDDIGITEQGDSDDDIEETDVTDDEARSIQLTDSTPGMNIEYESGASSVLSQAESRASIPPLEVTIDDIEHADMDISQNQANNDDAISIDKKSKKRGKKKTKEERSFVTLILFWEREIRAAEERQLEKDVPRTADEFEKLVRNSPNSSFVWNKYMAFMLNSADIEKGRAIAERKLCKRYFKEHCSIVQTLLTQQQDGIQPVVNRALLCLPRHKHIKFISQAAILEFKSGVPDRGRSMLEGILREYPKRTDLWSIYLDQEIRLGDEDVIHALFERAISLKLPPKKMKFLLTKYRNYKESRGDEERVKSILQKTIDYVNSI</sequence>
<reference evidence="5" key="1">
    <citation type="submission" date="2019-09" db="EMBL/GenBank/DDBJ databases">
        <title>Draft genome information of white flower Hibiscus syriacus.</title>
        <authorList>
            <person name="Kim Y.-M."/>
        </authorList>
    </citation>
    <scope>NUCLEOTIDE SEQUENCE [LARGE SCALE GENOMIC DNA]</scope>
    <source>
        <strain evidence="5">YM2019G1</strain>
    </source>
</reference>
<dbReference type="SUPFAM" id="SSF48452">
    <property type="entry name" value="TPR-like"/>
    <property type="match status" value="1"/>
</dbReference>
<dbReference type="SMART" id="SM00386">
    <property type="entry name" value="HAT"/>
    <property type="match status" value="3"/>
</dbReference>
<dbReference type="PROSITE" id="PS50126">
    <property type="entry name" value="S1"/>
    <property type="match status" value="1"/>
</dbReference>
<name>A0A6A2XVS1_HIBSY</name>
<dbReference type="InterPro" id="IPR003029">
    <property type="entry name" value="S1_domain"/>
</dbReference>
<dbReference type="PANTHER" id="PTHR23270:SF10">
    <property type="entry name" value="PROTEIN RRP5 HOMOLOG"/>
    <property type="match status" value="1"/>
</dbReference>
<dbReference type="SMART" id="SM00316">
    <property type="entry name" value="S1"/>
    <property type="match status" value="2"/>
</dbReference>
<gene>
    <name evidence="5" type="ORF">F3Y22_tig00112508pilonHSYRG00107</name>
</gene>
<dbReference type="AlphaFoldDB" id="A0A6A2XVS1"/>
<comment type="subcellular location">
    <subcellularLocation>
        <location evidence="1">Nucleus</location>
        <location evidence="1">Nucleolus</location>
    </subcellularLocation>
</comment>
<keyword evidence="2" id="KW-0698">rRNA processing</keyword>
<feature type="region of interest" description="Disordered" evidence="3">
    <location>
        <begin position="1"/>
        <end position="33"/>
    </location>
</feature>
<keyword evidence="6" id="KW-1185">Reference proteome</keyword>
<organism evidence="5 6">
    <name type="scientific">Hibiscus syriacus</name>
    <name type="common">Rose of Sharon</name>
    <dbReference type="NCBI Taxonomy" id="106335"/>
    <lineage>
        <taxon>Eukaryota</taxon>
        <taxon>Viridiplantae</taxon>
        <taxon>Streptophyta</taxon>
        <taxon>Embryophyta</taxon>
        <taxon>Tracheophyta</taxon>
        <taxon>Spermatophyta</taxon>
        <taxon>Magnoliopsida</taxon>
        <taxon>eudicotyledons</taxon>
        <taxon>Gunneridae</taxon>
        <taxon>Pentapetalae</taxon>
        <taxon>rosids</taxon>
        <taxon>malvids</taxon>
        <taxon>Malvales</taxon>
        <taxon>Malvaceae</taxon>
        <taxon>Malvoideae</taxon>
        <taxon>Hibiscus</taxon>
    </lineage>
</organism>
<evidence type="ECO:0000313" key="5">
    <source>
        <dbReference type="EMBL" id="KAE8666126.1"/>
    </source>
</evidence>
<dbReference type="InterPro" id="IPR003107">
    <property type="entry name" value="HAT"/>
</dbReference>
<dbReference type="GO" id="GO:0006364">
    <property type="term" value="P:rRNA processing"/>
    <property type="evidence" value="ECO:0007669"/>
    <property type="project" value="UniProtKB-KW"/>
</dbReference>
<evidence type="ECO:0000256" key="1">
    <source>
        <dbReference type="ARBA" id="ARBA00004604"/>
    </source>
</evidence>
<feature type="region of interest" description="Disordered" evidence="3">
    <location>
        <begin position="330"/>
        <end position="355"/>
    </location>
</feature>
<dbReference type="SUPFAM" id="SSF50249">
    <property type="entry name" value="Nucleic acid-binding proteins"/>
    <property type="match status" value="1"/>
</dbReference>
<dbReference type="PANTHER" id="PTHR23270">
    <property type="entry name" value="PROGRAMMED CELL DEATH PROTEIN 11 PRE-RRNA PROCESSING PROTEIN RRP5"/>
    <property type="match status" value="1"/>
</dbReference>
<dbReference type="Gene3D" id="1.25.40.10">
    <property type="entry name" value="Tetratricopeptide repeat domain"/>
    <property type="match status" value="1"/>
</dbReference>
<evidence type="ECO:0000256" key="2">
    <source>
        <dbReference type="ARBA" id="ARBA00022552"/>
    </source>
</evidence>
<protein>
    <submittedName>
        <fullName evidence="5">RNA binding,RNA binding isoform 2</fullName>
    </submittedName>
</protein>
<dbReference type="GO" id="GO:0003723">
    <property type="term" value="F:RNA binding"/>
    <property type="evidence" value="ECO:0007669"/>
    <property type="project" value="TreeGrafter"/>
</dbReference>
<evidence type="ECO:0000313" key="6">
    <source>
        <dbReference type="Proteomes" id="UP000436088"/>
    </source>
</evidence>
<dbReference type="InterPro" id="IPR011990">
    <property type="entry name" value="TPR-like_helical_dom_sf"/>
</dbReference>
<proteinExistence type="predicted"/>
<accession>A0A6A2XVS1</accession>
<dbReference type="GO" id="GO:0032040">
    <property type="term" value="C:small-subunit processome"/>
    <property type="evidence" value="ECO:0007669"/>
    <property type="project" value="TreeGrafter"/>
</dbReference>